<dbReference type="EMBL" id="OY660887">
    <property type="protein sequence ID" value="CAJ1087776.1"/>
    <property type="molecule type" value="Genomic_DNA"/>
</dbReference>
<feature type="region of interest" description="Disordered" evidence="1">
    <location>
        <begin position="50"/>
        <end position="87"/>
    </location>
</feature>
<name>A0AAV1HQJ6_XYRNO</name>
<organism evidence="2 3">
    <name type="scientific">Xyrichtys novacula</name>
    <name type="common">Pearly razorfish</name>
    <name type="synonym">Hemipteronotus novacula</name>
    <dbReference type="NCBI Taxonomy" id="13765"/>
    <lineage>
        <taxon>Eukaryota</taxon>
        <taxon>Metazoa</taxon>
        <taxon>Chordata</taxon>
        <taxon>Craniata</taxon>
        <taxon>Vertebrata</taxon>
        <taxon>Euteleostomi</taxon>
        <taxon>Actinopterygii</taxon>
        <taxon>Neopterygii</taxon>
        <taxon>Teleostei</taxon>
        <taxon>Neoteleostei</taxon>
        <taxon>Acanthomorphata</taxon>
        <taxon>Eupercaria</taxon>
        <taxon>Labriformes</taxon>
        <taxon>Labridae</taxon>
        <taxon>Xyrichtys</taxon>
    </lineage>
</organism>
<evidence type="ECO:0000256" key="1">
    <source>
        <dbReference type="SAM" id="MobiDB-lite"/>
    </source>
</evidence>
<gene>
    <name evidence="2" type="ORF">XNOV1_A012286</name>
</gene>
<dbReference type="AlphaFoldDB" id="A0AAV1HQJ6"/>
<evidence type="ECO:0000313" key="2">
    <source>
        <dbReference type="EMBL" id="CAJ1087776.1"/>
    </source>
</evidence>
<accession>A0AAV1HQJ6</accession>
<protein>
    <submittedName>
        <fullName evidence="2">Uncharacterized protein</fullName>
    </submittedName>
</protein>
<feature type="compositionally biased region" description="Basic and acidic residues" evidence="1">
    <location>
        <begin position="50"/>
        <end position="83"/>
    </location>
</feature>
<sequence>MELQSHDLGLPESGVAAWRRRRPISKALTLSCRRLFEVIMKTVQIKGFDKSERAPKTRTDYQGEREGGREGGREGEDPERRTETTGPVWFWRPGAPKILLLTVLRLCSWTRTTEPTSGDVDVIGRLPGQPPIDWPVIRRQRSRRDQRDPAIDPPSLHATAACGIDGGRRSQSWFLWNLAASMKAVFPAPECVSRRLFRTTLNL</sequence>
<keyword evidence="3" id="KW-1185">Reference proteome</keyword>
<reference evidence="2" key="1">
    <citation type="submission" date="2023-08" db="EMBL/GenBank/DDBJ databases">
        <authorList>
            <person name="Alioto T."/>
            <person name="Alioto T."/>
            <person name="Gomez Garrido J."/>
        </authorList>
    </citation>
    <scope>NUCLEOTIDE SEQUENCE</scope>
</reference>
<evidence type="ECO:0000313" key="3">
    <source>
        <dbReference type="Proteomes" id="UP001178508"/>
    </source>
</evidence>
<proteinExistence type="predicted"/>
<dbReference type="Proteomes" id="UP001178508">
    <property type="component" value="Chromosome 24"/>
</dbReference>